<proteinExistence type="predicted"/>
<dbReference type="GO" id="GO:0004066">
    <property type="term" value="F:asparagine synthase (glutamine-hydrolyzing) activity"/>
    <property type="evidence" value="ECO:0007669"/>
    <property type="project" value="UniProtKB-EC"/>
</dbReference>
<evidence type="ECO:0000259" key="11">
    <source>
        <dbReference type="PROSITE" id="PS51278"/>
    </source>
</evidence>
<dbReference type="GO" id="GO:0006529">
    <property type="term" value="P:asparagine biosynthetic process"/>
    <property type="evidence" value="ECO:0007669"/>
    <property type="project" value="UniProtKB-KW"/>
</dbReference>
<dbReference type="EMBL" id="MN739090">
    <property type="protein sequence ID" value="QHS88004.1"/>
    <property type="molecule type" value="Genomic_DNA"/>
</dbReference>
<evidence type="ECO:0000256" key="9">
    <source>
        <dbReference type="ARBA" id="ARBA00048741"/>
    </source>
</evidence>
<keyword evidence="10" id="KW-1133">Transmembrane helix</keyword>
<dbReference type="InterPro" id="IPR050795">
    <property type="entry name" value="Asn_Synthetase"/>
</dbReference>
<keyword evidence="5" id="KW-0547">Nucleotide-binding</keyword>
<evidence type="ECO:0000256" key="1">
    <source>
        <dbReference type="ARBA" id="ARBA00005187"/>
    </source>
</evidence>
<organism evidence="12">
    <name type="scientific">viral metagenome</name>
    <dbReference type="NCBI Taxonomy" id="1070528"/>
    <lineage>
        <taxon>unclassified sequences</taxon>
        <taxon>metagenomes</taxon>
        <taxon>organismal metagenomes</taxon>
    </lineage>
</organism>
<evidence type="ECO:0000256" key="7">
    <source>
        <dbReference type="ARBA" id="ARBA00022888"/>
    </source>
</evidence>
<keyword evidence="4" id="KW-0028">Amino-acid biosynthesis</keyword>
<protein>
    <recommendedName>
        <fullName evidence="2">asparagine synthase (glutamine-hydrolyzing)</fullName>
        <ecNumber evidence="2">6.3.5.4</ecNumber>
    </recommendedName>
    <alternativeName>
        <fullName evidence="8">Glutamine-dependent asparagine synthetase</fullName>
    </alternativeName>
</protein>
<dbReference type="GO" id="GO:0005524">
    <property type="term" value="F:ATP binding"/>
    <property type="evidence" value="ECO:0007669"/>
    <property type="project" value="UniProtKB-KW"/>
</dbReference>
<feature type="transmembrane region" description="Helical" evidence="10">
    <location>
        <begin position="7"/>
        <end position="25"/>
    </location>
</feature>
<dbReference type="GO" id="GO:0005829">
    <property type="term" value="C:cytosol"/>
    <property type="evidence" value="ECO:0007669"/>
    <property type="project" value="TreeGrafter"/>
</dbReference>
<keyword evidence="6" id="KW-0067">ATP-binding</keyword>
<dbReference type="InterPro" id="IPR006426">
    <property type="entry name" value="Asn_synth_AEB"/>
</dbReference>
<dbReference type="InterPro" id="IPR017932">
    <property type="entry name" value="GATase_2_dom"/>
</dbReference>
<keyword evidence="10" id="KW-0472">Membrane</keyword>
<reference evidence="12" key="1">
    <citation type="journal article" date="2020" name="Nature">
        <title>Giant virus diversity and host interactions through global metagenomics.</title>
        <authorList>
            <person name="Schulz F."/>
            <person name="Roux S."/>
            <person name="Paez-Espino D."/>
            <person name="Jungbluth S."/>
            <person name="Walsh D.A."/>
            <person name="Denef V.J."/>
            <person name="McMahon K.D."/>
            <person name="Konstantinidis K.T."/>
            <person name="Eloe-Fadrosh E.A."/>
            <person name="Kyrpides N.C."/>
            <person name="Woyke T."/>
        </authorList>
    </citation>
    <scope>NUCLEOTIDE SEQUENCE</scope>
    <source>
        <strain evidence="12">GVMAG-M-3300010158-13</strain>
    </source>
</reference>
<keyword evidence="7" id="KW-0061">Asparagine biosynthesis</keyword>
<evidence type="ECO:0000256" key="6">
    <source>
        <dbReference type="ARBA" id="ARBA00022840"/>
    </source>
</evidence>
<dbReference type="PROSITE" id="PS51278">
    <property type="entry name" value="GATASE_TYPE_2"/>
    <property type="match status" value="1"/>
</dbReference>
<keyword evidence="3" id="KW-0436">Ligase</keyword>
<dbReference type="EC" id="6.3.5.4" evidence="2"/>
<evidence type="ECO:0000313" key="12">
    <source>
        <dbReference type="EMBL" id="QHS88004.1"/>
    </source>
</evidence>
<evidence type="ECO:0000256" key="8">
    <source>
        <dbReference type="ARBA" id="ARBA00030234"/>
    </source>
</evidence>
<evidence type="ECO:0000256" key="5">
    <source>
        <dbReference type="ARBA" id="ARBA00022741"/>
    </source>
</evidence>
<dbReference type="AlphaFoldDB" id="A0A6C0B828"/>
<comment type="catalytic activity">
    <reaction evidence="9">
        <text>L-aspartate + L-glutamine + ATP + H2O = L-asparagine + L-glutamate + AMP + diphosphate + H(+)</text>
        <dbReference type="Rhea" id="RHEA:12228"/>
        <dbReference type="ChEBI" id="CHEBI:15377"/>
        <dbReference type="ChEBI" id="CHEBI:15378"/>
        <dbReference type="ChEBI" id="CHEBI:29985"/>
        <dbReference type="ChEBI" id="CHEBI:29991"/>
        <dbReference type="ChEBI" id="CHEBI:30616"/>
        <dbReference type="ChEBI" id="CHEBI:33019"/>
        <dbReference type="ChEBI" id="CHEBI:58048"/>
        <dbReference type="ChEBI" id="CHEBI:58359"/>
        <dbReference type="ChEBI" id="CHEBI:456215"/>
        <dbReference type="EC" id="6.3.5.4"/>
    </reaction>
</comment>
<evidence type="ECO:0000256" key="4">
    <source>
        <dbReference type="ARBA" id="ARBA00022605"/>
    </source>
</evidence>
<evidence type="ECO:0000256" key="10">
    <source>
        <dbReference type="SAM" id="Phobius"/>
    </source>
</evidence>
<dbReference type="SUPFAM" id="SSF52402">
    <property type="entry name" value="Adenine nucleotide alpha hydrolases-like"/>
    <property type="match status" value="1"/>
</dbReference>
<accession>A0A6C0B828</accession>
<evidence type="ECO:0000256" key="2">
    <source>
        <dbReference type="ARBA" id="ARBA00012737"/>
    </source>
</evidence>
<evidence type="ECO:0000256" key="3">
    <source>
        <dbReference type="ARBA" id="ARBA00022598"/>
    </source>
</evidence>
<dbReference type="CDD" id="cd01991">
    <property type="entry name" value="Asn_synthase_B_C"/>
    <property type="match status" value="1"/>
</dbReference>
<name>A0A6C0B828_9ZZZZ</name>
<dbReference type="Gene3D" id="3.40.50.620">
    <property type="entry name" value="HUPs"/>
    <property type="match status" value="1"/>
</dbReference>
<dbReference type="InterPro" id="IPR029055">
    <property type="entry name" value="Ntn_hydrolases_N"/>
</dbReference>
<sequence length="622" mass="71746">MNDRNKYKDIGIIFVVNMCGIFAILNNDMPLDFIQKQFEKGSGRGPEHSVYKNIMIKADYGFHRLAINGLNDESNQPIIIDNIALICNGEIYNYRELYEEINIEPETDSDCEVIIHLYLKYGIEHTLQLLDGVFSFILTDYRSYNESAKMYVARDPYGVRPLYLLQSSEKNKVVAFASELKQLSEICSSLNKKMRRNESSMSIDNESIKDKYKVSQFVPGSYSVYELAITVMAKWNATKEFVSYHSTGFSSTIYNSVYDPTTIASQIQFYFINAIRKRCSTTERPIACLLSGGLDSSLVAALVNEFHIENGLPKLETYSIGLVGSEDLEKARIVANYLGTVHNEIILTEDDFLNAIPNVIEAIESYDTTSVRASIGNWLLGKYISENSQAKVIFNGDGSDELCGGYLYMHKTPDNFEFDKECRRLLKDIYLFDVLRSDKSISSHGLEPRTPFLDRAWTQFYLSIPAGIRNHKMNGQCEKFLLRNAFCAENYLNSQGLPLLPSEILWRRKEAFSDGVSEHSRSLYQIIQEHCTHKFKEEDYRVYDALVYNEEDIVESVSRLNQKMFEINEHLIPKTTEQYYYRKLFEEFYQGMSHIVPYFWMPKYVDAKDASARTLELYNDEN</sequence>
<dbReference type="InterPro" id="IPR014729">
    <property type="entry name" value="Rossmann-like_a/b/a_fold"/>
</dbReference>
<dbReference type="PANTHER" id="PTHR11772:SF23">
    <property type="entry name" value="ASPARAGINE SYNTHETASE [GLUTAMINE-HYDROLYZING]"/>
    <property type="match status" value="1"/>
</dbReference>
<dbReference type="InterPro" id="IPR001962">
    <property type="entry name" value="Asn_synthase"/>
</dbReference>
<comment type="pathway">
    <text evidence="1">Amino-acid biosynthesis; L-asparagine biosynthesis; L-asparagine from L-aspartate (L-Gln route): step 1/1.</text>
</comment>
<dbReference type="Gene3D" id="3.60.20.10">
    <property type="entry name" value="Glutamine Phosphoribosylpyrophosphate, subunit 1, domain 1"/>
    <property type="match status" value="1"/>
</dbReference>
<keyword evidence="10" id="KW-0812">Transmembrane</keyword>
<dbReference type="Pfam" id="PF13537">
    <property type="entry name" value="GATase_7"/>
    <property type="match status" value="1"/>
</dbReference>
<dbReference type="Pfam" id="PF00733">
    <property type="entry name" value="Asn_synthase"/>
    <property type="match status" value="2"/>
</dbReference>
<dbReference type="PANTHER" id="PTHR11772">
    <property type="entry name" value="ASPARAGINE SYNTHETASE"/>
    <property type="match status" value="1"/>
</dbReference>
<dbReference type="SUPFAM" id="SSF56235">
    <property type="entry name" value="N-terminal nucleophile aminohydrolases (Ntn hydrolases)"/>
    <property type="match status" value="1"/>
</dbReference>
<feature type="domain" description="Glutamine amidotransferase type-2" evidence="11">
    <location>
        <begin position="19"/>
        <end position="228"/>
    </location>
</feature>
<dbReference type="PIRSF" id="PIRSF001589">
    <property type="entry name" value="Asn_synthetase_glu-h"/>
    <property type="match status" value="1"/>
</dbReference>